<dbReference type="InterPro" id="IPR011990">
    <property type="entry name" value="TPR-like_helical_dom_sf"/>
</dbReference>
<organism evidence="2 3">
    <name type="scientific">Gigaspora rosea</name>
    <dbReference type="NCBI Taxonomy" id="44941"/>
    <lineage>
        <taxon>Eukaryota</taxon>
        <taxon>Fungi</taxon>
        <taxon>Fungi incertae sedis</taxon>
        <taxon>Mucoromycota</taxon>
        <taxon>Glomeromycotina</taxon>
        <taxon>Glomeromycetes</taxon>
        <taxon>Diversisporales</taxon>
        <taxon>Gigasporaceae</taxon>
        <taxon>Gigaspora</taxon>
    </lineage>
</organism>
<dbReference type="InterPro" id="IPR006597">
    <property type="entry name" value="Sel1-like"/>
</dbReference>
<evidence type="ECO:0000313" key="2">
    <source>
        <dbReference type="EMBL" id="RIB14591.1"/>
    </source>
</evidence>
<evidence type="ECO:0000256" key="1">
    <source>
        <dbReference type="ARBA" id="ARBA00038101"/>
    </source>
</evidence>
<dbReference type="Pfam" id="PF08238">
    <property type="entry name" value="Sel1"/>
    <property type="match status" value="4"/>
</dbReference>
<comment type="similarity">
    <text evidence="1">Belongs to the sel-1 family.</text>
</comment>
<dbReference type="SUPFAM" id="SSF81901">
    <property type="entry name" value="HCP-like"/>
    <property type="match status" value="1"/>
</dbReference>
<reference evidence="2 3" key="1">
    <citation type="submission" date="2018-06" db="EMBL/GenBank/DDBJ databases">
        <title>Comparative genomics reveals the genomic features of Rhizophagus irregularis, R. cerebriforme, R. diaphanum and Gigaspora rosea, and their symbiotic lifestyle signature.</title>
        <authorList>
            <person name="Morin E."/>
            <person name="San Clemente H."/>
            <person name="Chen E.C.H."/>
            <person name="De La Providencia I."/>
            <person name="Hainaut M."/>
            <person name="Kuo A."/>
            <person name="Kohler A."/>
            <person name="Murat C."/>
            <person name="Tang N."/>
            <person name="Roy S."/>
            <person name="Loubradou J."/>
            <person name="Henrissat B."/>
            <person name="Grigoriev I.V."/>
            <person name="Corradi N."/>
            <person name="Roux C."/>
            <person name="Martin F.M."/>
        </authorList>
    </citation>
    <scope>NUCLEOTIDE SEQUENCE [LARGE SCALE GENOMIC DNA]</scope>
    <source>
        <strain evidence="2 3">DAOM 194757</strain>
    </source>
</reference>
<dbReference type="PANTHER" id="PTHR11102:SF160">
    <property type="entry name" value="ERAD-ASSOCIATED E3 UBIQUITIN-PROTEIN LIGASE COMPONENT HRD3"/>
    <property type="match status" value="1"/>
</dbReference>
<dbReference type="InterPro" id="IPR050767">
    <property type="entry name" value="Sel1_AlgK"/>
</dbReference>
<dbReference type="EMBL" id="QKWP01000816">
    <property type="protein sequence ID" value="RIB14591.1"/>
    <property type="molecule type" value="Genomic_DNA"/>
</dbReference>
<dbReference type="Proteomes" id="UP000266673">
    <property type="component" value="Unassembled WGS sequence"/>
</dbReference>
<name>A0A397UYC9_9GLOM</name>
<proteinExistence type="inferred from homology"/>
<evidence type="ECO:0000313" key="3">
    <source>
        <dbReference type="Proteomes" id="UP000266673"/>
    </source>
</evidence>
<accession>A0A397UYC9</accession>
<dbReference type="Gene3D" id="1.25.40.10">
    <property type="entry name" value="Tetratricopeptide repeat domain"/>
    <property type="match status" value="2"/>
</dbReference>
<keyword evidence="3" id="KW-1185">Reference proteome</keyword>
<dbReference type="AlphaFoldDB" id="A0A397UYC9"/>
<protein>
    <recommendedName>
        <fullName evidence="4">HCP-like protein</fullName>
    </recommendedName>
</protein>
<gene>
    <name evidence="2" type="ORF">C2G38_2194674</name>
</gene>
<dbReference type="PANTHER" id="PTHR11102">
    <property type="entry name" value="SEL-1-LIKE PROTEIN"/>
    <property type="match status" value="1"/>
</dbReference>
<dbReference type="OrthoDB" id="2384430at2759"/>
<dbReference type="STRING" id="44941.A0A397UYC9"/>
<comment type="caution">
    <text evidence="2">The sequence shown here is derived from an EMBL/GenBank/DDBJ whole genome shotgun (WGS) entry which is preliminary data.</text>
</comment>
<sequence length="143" mass="15865">MSDTAGGIIMIVPTSIKLNAGRPRTSSFIFYQSEFCGQNNLEYCYQNGIGTDKNNIKAFECYLKSARGGNSRGQCNVGFCYKNGIGTAKNEKKHLNGNYKRRKKAFEWYLKLAEGGYPNGQYKLGLCYRNGIGTSPDQAKASE</sequence>
<evidence type="ECO:0008006" key="4">
    <source>
        <dbReference type="Google" id="ProtNLM"/>
    </source>
</evidence>
<dbReference type="SMART" id="SM00671">
    <property type="entry name" value="SEL1"/>
    <property type="match status" value="3"/>
</dbReference>